<evidence type="ECO:0000313" key="1">
    <source>
        <dbReference type="EMBL" id="AZL74524.1"/>
    </source>
</evidence>
<dbReference type="InterPro" id="IPR019596">
    <property type="entry name" value="Phage_Mu_GpM_tail_tub"/>
</dbReference>
<organism evidence="1 2">
    <name type="scientific">Pseudomonas oryziphila</name>
    <dbReference type="NCBI Taxonomy" id="2894079"/>
    <lineage>
        <taxon>Bacteria</taxon>
        <taxon>Pseudomonadati</taxon>
        <taxon>Pseudomonadota</taxon>
        <taxon>Gammaproteobacteria</taxon>
        <taxon>Pseudomonadales</taxon>
        <taxon>Pseudomonadaceae</taxon>
        <taxon>Pseudomonas</taxon>
    </lineage>
</organism>
<reference evidence="1 2" key="1">
    <citation type="submission" date="2018-12" db="EMBL/GenBank/DDBJ databases">
        <authorList>
            <person name="Li S."/>
            <person name="Yang R."/>
            <person name="Chen G."/>
            <person name="Zou L."/>
            <person name="Zhang C."/>
            <person name="Chen Y."/>
            <person name="Liu Z."/>
            <person name="Li Y."/>
            <person name="Yan Y."/>
            <person name="Huang M."/>
            <person name="Chen T."/>
        </authorList>
    </citation>
    <scope>NUCLEOTIDE SEQUENCE [LARGE SCALE GENOMIC DNA]</scope>
    <source>
        <strain evidence="1 2">2014</strain>
    </source>
</reference>
<evidence type="ECO:0000313" key="2">
    <source>
        <dbReference type="Proteomes" id="UP000272622"/>
    </source>
</evidence>
<keyword evidence="2" id="KW-1185">Reference proteome</keyword>
<dbReference type="RefSeq" id="WP_125464583.1">
    <property type="nucleotide sequence ID" value="NZ_CP034337.1"/>
</dbReference>
<name>A0ABN5THB2_9PSED</name>
<gene>
    <name evidence="1" type="ORF">EI693_16185</name>
</gene>
<proteinExistence type="predicted"/>
<sequence length="115" mass="12474">MGQRVAGTCYIKVDGAQLTITGGCEAPLMDVKRESVVPGCYKEEDLTPYVKVTAVYTPDFPLKKLVTGTDMTITCEFKNGKVYVLSAAYLVDEPVLSGDDGTVDLQFDGLKGVWQ</sequence>
<dbReference type="Proteomes" id="UP000272622">
    <property type="component" value="Chromosome"/>
</dbReference>
<dbReference type="EMBL" id="CP034337">
    <property type="protein sequence ID" value="AZL74524.1"/>
    <property type="molecule type" value="Genomic_DNA"/>
</dbReference>
<protein>
    <submittedName>
        <fullName evidence="1">Phage tail protein</fullName>
    </submittedName>
</protein>
<accession>A0ABN5THB2</accession>
<dbReference type="Pfam" id="PF10618">
    <property type="entry name" value="Tail_tube"/>
    <property type="match status" value="1"/>
</dbReference>